<dbReference type="Proteomes" id="UP000663929">
    <property type="component" value="Chromosome"/>
</dbReference>
<evidence type="ECO:0000256" key="1">
    <source>
        <dbReference type="ARBA" id="ARBA00022722"/>
    </source>
</evidence>
<sequence>MLNQISKFSPLPSSFVALDFETTGLYPHLGARIIEIGAVRVEGSRILDRWSNLVHTPSLPASISRLTGISEVQLRKAPTLVTLLPQICRFLGAGPIVAHRAAFERRFFYDACARCGLPGPRLTFICTHALAKTRLPHGPSYRLADLCGHLGIGEGLRPHRAPDDAERAALLALALDGVGPAESNGTQ</sequence>
<comment type="function">
    <text evidence="4">DNA polymerase III is a complex, multichain enzyme responsible for most of the replicative synthesis in bacteria. The epsilon subunit contain the editing function and is a proofreading 3'-5' exonuclease.</text>
</comment>
<comment type="subunit">
    <text evidence="5">DNA polymerase III contains a core (composed of alpha, epsilon and theta chains) that associates with a tau subunit. This core dimerizes to form the POLIII' complex. PolIII' associates with the gamma complex (composed of gamma, delta, delta', psi and chi chains) and with the beta chain to form the complete DNA polymerase III complex.</text>
</comment>
<proteinExistence type="predicted"/>
<reference evidence="7" key="1">
    <citation type="submission" date="2021-03" db="EMBL/GenBank/DDBJ databases">
        <title>Acanthopleuribacteraceae sp. M133.</title>
        <authorList>
            <person name="Wang G."/>
        </authorList>
    </citation>
    <scope>NUCLEOTIDE SEQUENCE</scope>
    <source>
        <strain evidence="7">M133</strain>
    </source>
</reference>
<name>A0A8A4TKF0_SULCO</name>
<dbReference type="FunFam" id="3.30.420.10:FF:000045">
    <property type="entry name" value="3'-5' exonuclease DinG"/>
    <property type="match status" value="1"/>
</dbReference>
<dbReference type="Gene3D" id="3.30.420.10">
    <property type="entry name" value="Ribonuclease H-like superfamily/Ribonuclease H"/>
    <property type="match status" value="1"/>
</dbReference>
<evidence type="ECO:0000256" key="3">
    <source>
        <dbReference type="ARBA" id="ARBA00022839"/>
    </source>
</evidence>
<dbReference type="EMBL" id="CP071793">
    <property type="protein sequence ID" value="QTD49308.1"/>
    <property type="molecule type" value="Genomic_DNA"/>
</dbReference>
<dbReference type="PANTHER" id="PTHR30231">
    <property type="entry name" value="DNA POLYMERASE III SUBUNIT EPSILON"/>
    <property type="match status" value="1"/>
</dbReference>
<evidence type="ECO:0000259" key="6">
    <source>
        <dbReference type="SMART" id="SM00479"/>
    </source>
</evidence>
<accession>A0A8A4TKF0</accession>
<gene>
    <name evidence="7" type="ORF">J3U87_27295</name>
</gene>
<evidence type="ECO:0000313" key="7">
    <source>
        <dbReference type="EMBL" id="QTD49308.1"/>
    </source>
</evidence>
<dbReference type="GO" id="GO:0003676">
    <property type="term" value="F:nucleic acid binding"/>
    <property type="evidence" value="ECO:0007669"/>
    <property type="project" value="InterPro"/>
</dbReference>
<keyword evidence="8" id="KW-1185">Reference proteome</keyword>
<keyword evidence="2" id="KW-0378">Hydrolase</keyword>
<evidence type="ECO:0000256" key="5">
    <source>
        <dbReference type="ARBA" id="ARBA00026073"/>
    </source>
</evidence>
<dbReference type="GO" id="GO:0008408">
    <property type="term" value="F:3'-5' exonuclease activity"/>
    <property type="evidence" value="ECO:0007669"/>
    <property type="project" value="TreeGrafter"/>
</dbReference>
<keyword evidence="1" id="KW-0540">Nuclease</keyword>
<dbReference type="CDD" id="cd06127">
    <property type="entry name" value="DEDDh"/>
    <property type="match status" value="1"/>
</dbReference>
<dbReference type="InterPro" id="IPR012337">
    <property type="entry name" value="RNaseH-like_sf"/>
</dbReference>
<dbReference type="Pfam" id="PF00929">
    <property type="entry name" value="RNase_T"/>
    <property type="match status" value="1"/>
</dbReference>
<dbReference type="RefSeq" id="WP_237378945.1">
    <property type="nucleotide sequence ID" value="NZ_CP071793.1"/>
</dbReference>
<dbReference type="KEGG" id="scor:J3U87_27295"/>
<dbReference type="SUPFAM" id="SSF53098">
    <property type="entry name" value="Ribonuclease H-like"/>
    <property type="match status" value="1"/>
</dbReference>
<protein>
    <submittedName>
        <fullName evidence="7">3'-5' exonuclease</fullName>
    </submittedName>
</protein>
<dbReference type="SMART" id="SM00479">
    <property type="entry name" value="EXOIII"/>
    <property type="match status" value="1"/>
</dbReference>
<evidence type="ECO:0000256" key="4">
    <source>
        <dbReference type="ARBA" id="ARBA00025483"/>
    </source>
</evidence>
<dbReference type="AlphaFoldDB" id="A0A8A4TKF0"/>
<dbReference type="InterPro" id="IPR036397">
    <property type="entry name" value="RNaseH_sf"/>
</dbReference>
<keyword evidence="3 7" id="KW-0269">Exonuclease</keyword>
<dbReference type="PANTHER" id="PTHR30231:SF4">
    <property type="entry name" value="PROTEIN NEN2"/>
    <property type="match status" value="1"/>
</dbReference>
<dbReference type="GO" id="GO:0006259">
    <property type="term" value="P:DNA metabolic process"/>
    <property type="evidence" value="ECO:0007669"/>
    <property type="project" value="UniProtKB-ARBA"/>
</dbReference>
<feature type="domain" description="Exonuclease" evidence="6">
    <location>
        <begin position="14"/>
        <end position="181"/>
    </location>
</feature>
<dbReference type="InterPro" id="IPR013520">
    <property type="entry name" value="Ribonucl_H"/>
</dbReference>
<evidence type="ECO:0000256" key="2">
    <source>
        <dbReference type="ARBA" id="ARBA00022801"/>
    </source>
</evidence>
<evidence type="ECO:0000313" key="8">
    <source>
        <dbReference type="Proteomes" id="UP000663929"/>
    </source>
</evidence>
<organism evidence="7 8">
    <name type="scientific">Sulfidibacter corallicola</name>
    <dbReference type="NCBI Taxonomy" id="2818388"/>
    <lineage>
        <taxon>Bacteria</taxon>
        <taxon>Pseudomonadati</taxon>
        <taxon>Acidobacteriota</taxon>
        <taxon>Holophagae</taxon>
        <taxon>Acanthopleuribacterales</taxon>
        <taxon>Acanthopleuribacteraceae</taxon>
        <taxon>Sulfidibacter</taxon>
    </lineage>
</organism>